<dbReference type="Proteomes" id="UP001238603">
    <property type="component" value="Unassembled WGS sequence"/>
</dbReference>
<organism evidence="2 3">
    <name type="scientific">Roseateles subflavus</name>
    <dbReference type="NCBI Taxonomy" id="3053353"/>
    <lineage>
        <taxon>Bacteria</taxon>
        <taxon>Pseudomonadati</taxon>
        <taxon>Pseudomonadota</taxon>
        <taxon>Betaproteobacteria</taxon>
        <taxon>Burkholderiales</taxon>
        <taxon>Sphaerotilaceae</taxon>
        <taxon>Roseateles</taxon>
    </lineage>
</organism>
<feature type="chain" id="PRO_5046194053" evidence="1">
    <location>
        <begin position="24"/>
        <end position="166"/>
    </location>
</feature>
<dbReference type="EMBL" id="JASVDS010000007">
    <property type="protein sequence ID" value="MDL5034132.1"/>
    <property type="molecule type" value="Genomic_DNA"/>
</dbReference>
<sequence>MKQWKIGLLALVAGVGMAGGVQAGEVEMHFQPLDKYRDLGRTTVEREDIQKSLSEHFQKLAAARLPAGQTLKIDLLEINRAGEMDMRRGMPDEVRVLREVTWPQMDFTFAVVEGGKELKSGKAALSDMNYLHGTSARYNDGDPLRYEKPMIDKWFDTEFGKKAASR</sequence>
<evidence type="ECO:0000313" key="2">
    <source>
        <dbReference type="EMBL" id="MDL5034132.1"/>
    </source>
</evidence>
<dbReference type="Pfam" id="PF11454">
    <property type="entry name" value="DUF3016"/>
    <property type="match status" value="1"/>
</dbReference>
<name>A0ABT7LMN3_9BURK</name>
<accession>A0ABT7LMN3</accession>
<proteinExistence type="predicted"/>
<evidence type="ECO:0000256" key="1">
    <source>
        <dbReference type="SAM" id="SignalP"/>
    </source>
</evidence>
<reference evidence="2 3" key="1">
    <citation type="submission" date="2023-06" db="EMBL/GenBank/DDBJ databases">
        <title>Pelomonas sp. APW6 16S ribosomal RNA gene genome sequencing and assembly.</title>
        <authorList>
            <person name="Woo H."/>
        </authorList>
    </citation>
    <scope>NUCLEOTIDE SEQUENCE [LARGE SCALE GENOMIC DNA]</scope>
    <source>
        <strain evidence="2 3">APW6</strain>
    </source>
</reference>
<keyword evidence="1" id="KW-0732">Signal</keyword>
<keyword evidence="3" id="KW-1185">Reference proteome</keyword>
<protein>
    <submittedName>
        <fullName evidence="2">DUF3016 domain-containing protein</fullName>
    </submittedName>
</protein>
<dbReference type="InterPro" id="IPR021557">
    <property type="entry name" value="DUF3016"/>
</dbReference>
<gene>
    <name evidence="2" type="ORF">QRD43_19690</name>
</gene>
<evidence type="ECO:0000313" key="3">
    <source>
        <dbReference type="Proteomes" id="UP001238603"/>
    </source>
</evidence>
<feature type="signal peptide" evidence="1">
    <location>
        <begin position="1"/>
        <end position="23"/>
    </location>
</feature>
<comment type="caution">
    <text evidence="2">The sequence shown here is derived from an EMBL/GenBank/DDBJ whole genome shotgun (WGS) entry which is preliminary data.</text>
</comment>
<dbReference type="RefSeq" id="WP_285984209.1">
    <property type="nucleotide sequence ID" value="NZ_JASVDS010000007.1"/>
</dbReference>